<organism evidence="1">
    <name type="scientific">hydrothermal vent metagenome</name>
    <dbReference type="NCBI Taxonomy" id="652676"/>
    <lineage>
        <taxon>unclassified sequences</taxon>
        <taxon>metagenomes</taxon>
        <taxon>ecological metagenomes</taxon>
    </lineage>
</organism>
<dbReference type="InterPro" id="IPR036502">
    <property type="entry name" value="NiSOD_sf"/>
</dbReference>
<accession>A0A160V6J8</accession>
<dbReference type="EMBL" id="FAXA01000067">
    <property type="protein sequence ID" value="CUV01421.1"/>
    <property type="molecule type" value="Genomic_DNA"/>
</dbReference>
<dbReference type="Pfam" id="PF09055">
    <property type="entry name" value="Sod_Ni"/>
    <property type="match status" value="1"/>
</dbReference>
<name>A0A160V6J8_9ZZZZ</name>
<sequence length="156" mass="16979">MFNPLGWIKPQIALAHCDIPCGIYDPVSAKIAAQTVQKMTLRIQALERPGDGDAAGFADYANKIARYVEVKEQHAETCKHELAVLWADYGWPNTPDGFDLHGTFNAALKLAGQCKQNVDMAKCEELVATCDAIAAAFWATKGETYSDPLSTARYGA</sequence>
<dbReference type="GO" id="GO:0016151">
    <property type="term" value="F:nickel cation binding"/>
    <property type="evidence" value="ECO:0007669"/>
    <property type="project" value="InterPro"/>
</dbReference>
<protein>
    <submittedName>
        <fullName evidence="1">Nickel-dependent superoxide dismutase</fullName>
        <ecNumber evidence="1">1.15.1.1</ecNumber>
    </submittedName>
</protein>
<dbReference type="SUPFAM" id="SSF109770">
    <property type="entry name" value="Nickel-containing superoxide dismutase, NiSOD"/>
    <property type="match status" value="1"/>
</dbReference>
<dbReference type="AlphaFoldDB" id="A0A160V6J8"/>
<dbReference type="EC" id="1.15.1.1" evidence="1"/>
<dbReference type="InterPro" id="IPR014123">
    <property type="entry name" value="Superoxide_dismutase_Ni-type"/>
</dbReference>
<dbReference type="GO" id="GO:0004784">
    <property type="term" value="F:superoxide dismutase activity"/>
    <property type="evidence" value="ECO:0007669"/>
    <property type="project" value="UniProtKB-EC"/>
</dbReference>
<keyword evidence="1" id="KW-0560">Oxidoreductase</keyword>
<gene>
    <name evidence="1" type="ORF">MGWOODY_Clf2919</name>
</gene>
<reference evidence="1" key="1">
    <citation type="submission" date="2015-10" db="EMBL/GenBank/DDBJ databases">
        <authorList>
            <person name="Gilbert D.G."/>
        </authorList>
    </citation>
    <scope>NUCLEOTIDE SEQUENCE</scope>
</reference>
<dbReference type="Gene3D" id="1.20.120.400">
    <property type="entry name" value="Nickel-containing superoxide dismutase"/>
    <property type="match status" value="1"/>
</dbReference>
<proteinExistence type="predicted"/>
<evidence type="ECO:0000313" key="1">
    <source>
        <dbReference type="EMBL" id="CUV01421.1"/>
    </source>
</evidence>
<dbReference type="NCBIfam" id="TIGR02753">
    <property type="entry name" value="sodN"/>
    <property type="match status" value="1"/>
</dbReference>